<evidence type="ECO:0008006" key="3">
    <source>
        <dbReference type="Google" id="ProtNLM"/>
    </source>
</evidence>
<dbReference type="KEGG" id="vg:37845506"/>
<keyword evidence="2" id="KW-1185">Reference proteome</keyword>
<dbReference type="OrthoDB" id="8611at10239"/>
<dbReference type="RefSeq" id="YP_009513895.1">
    <property type="nucleotide sequence ID" value="NC_029009.1"/>
</dbReference>
<dbReference type="GeneID" id="37845506"/>
<dbReference type="EMBL" id="KP339049">
    <property type="protein sequence ID" value="AXY05378.1"/>
    <property type="molecule type" value="Genomic_DNA"/>
</dbReference>
<evidence type="ECO:0000313" key="2">
    <source>
        <dbReference type="Proteomes" id="UP000032402"/>
    </source>
</evidence>
<dbReference type="Proteomes" id="UP000032402">
    <property type="component" value="Segment"/>
</dbReference>
<evidence type="ECO:0000313" key="1">
    <source>
        <dbReference type="EMBL" id="AXY05378.1"/>
    </source>
</evidence>
<proteinExistence type="predicted"/>
<sequence length="186" mass="21646">MIEFSHLARRSYWKCLCECGNTVVKPQDKLTSGEVKSCGCLKNKSFGHKKLYKVWQGIHYRTSNPKSSDYHNYGGRGIKVAPVWATFSPFLDWALSSGYEEGLTLDRIDTNGDYSPDNCRWTDWKVQALNRRHRKHVGIYKRGDHYSARLKRDGKVYYLGTYNTLDEAYQARCEAIDYYNEHGVMH</sequence>
<reference evidence="1 2" key="1">
    <citation type="journal article" date="2015" name="Appl. Environ. Microbiol.">
        <title>Targeting Enterococcus faecalis Biofilms with Phage Therapy.</title>
        <authorList>
            <person name="Khalifa L."/>
            <person name="Brosh Y."/>
            <person name="Gelman D."/>
            <person name="Coppenhagen-Glazer S."/>
            <person name="Beyth S."/>
            <person name="Poradosu-Cohen R."/>
            <person name="Que Y.A."/>
            <person name="Beyth N."/>
            <person name="Hazan R."/>
        </authorList>
    </citation>
    <scope>NUCLEOTIDE SEQUENCE [LARGE SCALE GENOMIC DNA]</scope>
</reference>
<name>A0A347UYD5_9CAUD</name>
<protein>
    <recommendedName>
        <fullName evidence="3">AP2/ERF domain-containing protein</fullName>
    </recommendedName>
</protein>
<organism evidence="1 2">
    <name type="scientific">Enterococcus phage EFDG1</name>
    <dbReference type="NCBI Taxonomy" id="1597976"/>
    <lineage>
        <taxon>Viruses</taxon>
        <taxon>Duplodnaviria</taxon>
        <taxon>Heunggongvirae</taxon>
        <taxon>Uroviricota</taxon>
        <taxon>Caudoviricetes</taxon>
        <taxon>Herelleviridae</taxon>
        <taxon>Brockvirinae</taxon>
        <taxon>Schiekvirus</taxon>
        <taxon>Schiekvirus EFDG1</taxon>
    </lineage>
</organism>
<accession>A0A347UYD5</accession>